<dbReference type="VEuPathDB" id="ToxoDB:cyc_01517"/>
<dbReference type="EMBL" id="JROU02000464">
    <property type="protein sequence ID" value="OEH79205.1"/>
    <property type="molecule type" value="Genomic_DNA"/>
</dbReference>
<reference evidence="1 2" key="1">
    <citation type="journal article" date="2016" name="BMC Genomics">
        <title>Comparative genomics reveals Cyclospora cayetanensis possesses coccidia-like metabolism and invasion components but unique surface antigens.</title>
        <authorList>
            <person name="Liu S."/>
            <person name="Wang L."/>
            <person name="Zheng H."/>
            <person name="Xu Z."/>
            <person name="Roellig D.M."/>
            <person name="Li N."/>
            <person name="Frace M.A."/>
            <person name="Tang K."/>
            <person name="Arrowood M.J."/>
            <person name="Moss D.M."/>
            <person name="Zhang L."/>
            <person name="Feng Y."/>
            <person name="Xiao L."/>
        </authorList>
    </citation>
    <scope>NUCLEOTIDE SEQUENCE [LARGE SCALE GENOMIC DNA]</scope>
    <source>
        <strain evidence="1 2">CHN_HEN01</strain>
    </source>
</reference>
<dbReference type="InParanoid" id="A0A1D3D6Y2"/>
<accession>A0A1D3D6Y2</accession>
<dbReference type="AlphaFoldDB" id="A0A1D3D6Y2"/>
<sequence>MAAFGRITYELTLRENLAPPLHPTHPGYSNCWGIDAPEGSARGFPSLLPRTDQLPLCEPPSVPALSRDFVCLKRSYSSSTGRKNSCAGFFLRAIPRPYKSEEAYSFIDPQEATFGAPPIDEHTTRDHSLRSLTTRNSQHTHILLQKTQKKGLSAADEEKTTNLLTGGAFHSGSGQPGALKRLANYVRNSSVVDRVLSVVYYFVGSSPGRADQVLLRQSDSVGVGVGLLVHILRMQTPEARKTLSRRLQSAPEVRSYIQRFGELVDPRKSIKESLQQLLWARRRAARLALGAYDTQELAELLNLVRRFKQEYMHLLGFVAVCLDGLPDSLPVLSLFVDRLLIPLQDALRSMSSVSGRFKGFSLALAQQQLLRWVNYLGSLEFTLLQLVPGGSRALTSLRHLNSQDSSLEETDSSYASQEGEEMVEAFDSHL</sequence>
<evidence type="ECO:0000313" key="1">
    <source>
        <dbReference type="EMBL" id="OEH79205.1"/>
    </source>
</evidence>
<evidence type="ECO:0000313" key="2">
    <source>
        <dbReference type="Proteomes" id="UP000095192"/>
    </source>
</evidence>
<proteinExistence type="predicted"/>
<comment type="caution">
    <text evidence="1">The sequence shown here is derived from an EMBL/GenBank/DDBJ whole genome shotgun (WGS) entry which is preliminary data.</text>
</comment>
<dbReference type="Proteomes" id="UP000095192">
    <property type="component" value="Unassembled WGS sequence"/>
</dbReference>
<dbReference type="VEuPathDB" id="ToxoDB:LOC34618513"/>
<protein>
    <submittedName>
        <fullName evidence="1">Uncharacterized protein</fullName>
    </submittedName>
</protein>
<keyword evidence="2" id="KW-1185">Reference proteome</keyword>
<organism evidence="1 2">
    <name type="scientific">Cyclospora cayetanensis</name>
    <dbReference type="NCBI Taxonomy" id="88456"/>
    <lineage>
        <taxon>Eukaryota</taxon>
        <taxon>Sar</taxon>
        <taxon>Alveolata</taxon>
        <taxon>Apicomplexa</taxon>
        <taxon>Conoidasida</taxon>
        <taxon>Coccidia</taxon>
        <taxon>Eucoccidiorida</taxon>
        <taxon>Eimeriorina</taxon>
        <taxon>Eimeriidae</taxon>
        <taxon>Cyclospora</taxon>
    </lineage>
</organism>
<gene>
    <name evidence="1" type="ORF">cyc_01517</name>
</gene>
<name>A0A1D3D6Y2_9EIME</name>